<proteinExistence type="predicted"/>
<evidence type="ECO:0008006" key="4">
    <source>
        <dbReference type="Google" id="ProtNLM"/>
    </source>
</evidence>
<dbReference type="Proteomes" id="UP000198415">
    <property type="component" value="Unassembled WGS sequence"/>
</dbReference>
<reference evidence="2 3" key="1">
    <citation type="submission" date="2017-06" db="EMBL/GenBank/DDBJ databases">
        <authorList>
            <person name="Kim H.J."/>
            <person name="Triplett B.A."/>
        </authorList>
    </citation>
    <scope>NUCLEOTIDE SEQUENCE [LARGE SCALE GENOMIC DNA]</scope>
    <source>
        <strain evidence="2 3">DSM 43151</strain>
    </source>
</reference>
<protein>
    <recommendedName>
        <fullName evidence="4">BNR repeat-like domain-containing protein</fullName>
    </recommendedName>
</protein>
<keyword evidence="1" id="KW-0812">Transmembrane</keyword>
<keyword evidence="3" id="KW-1185">Reference proteome</keyword>
<evidence type="ECO:0000313" key="3">
    <source>
        <dbReference type="Proteomes" id="UP000198415"/>
    </source>
</evidence>
<dbReference type="Gene3D" id="2.130.10.10">
    <property type="entry name" value="YVTN repeat-like/Quinoprotein amine dehydrogenase"/>
    <property type="match status" value="1"/>
</dbReference>
<keyword evidence="1" id="KW-1133">Transmembrane helix</keyword>
<accession>A0A238USK3</accession>
<evidence type="ECO:0000256" key="1">
    <source>
        <dbReference type="SAM" id="Phobius"/>
    </source>
</evidence>
<feature type="transmembrane region" description="Helical" evidence="1">
    <location>
        <begin position="42"/>
        <end position="63"/>
    </location>
</feature>
<dbReference type="InterPro" id="IPR015943">
    <property type="entry name" value="WD40/YVTN_repeat-like_dom_sf"/>
</dbReference>
<sequence>MSDPDRTIDFRGFATAAAAAAKPDFTDVLTRSTRYRRRRNRFGLMFVAIVVALGSGTAVALTADHSAKPTPTPTPTVGAWHTTPPLDGAGPKPQPSYIEVQPGSYDVAERDKTLTGLYPEMMAGDIDHLYLEYQNCAVKPCRRMLAVTADRGRTWNKLPLPVDPELGQTGLRTVDHTLVLAAVMKKRVPGKNSILERFPDPVYWVSLDAGTTWRRPETKTVDALPTGWLVTEESNGLAAVDPATGDVARLKRTGDISTMTVRTPTGAGIWKLTYAADGVAAQVSQDGGRTWATRPLPGLVNPDGSVGMDRKTLLTSDGRTFYVTKMDKGVLHLHVSADAGLTWQPRPDLALDGPLLSLLPIDDQTVLVEGLHGTYRSTDQARTFTRVGPSLGGRGHAIPGGFTIPTNNNEYSAWVSPDGAEWTYVKRPRVP</sequence>
<name>A0A238USK3_9ACTN</name>
<evidence type="ECO:0000313" key="2">
    <source>
        <dbReference type="EMBL" id="SNR24911.1"/>
    </source>
</evidence>
<dbReference type="OrthoDB" id="3333087at2"/>
<dbReference type="CDD" id="cd15482">
    <property type="entry name" value="Sialidase_non-viral"/>
    <property type="match status" value="1"/>
</dbReference>
<dbReference type="EMBL" id="FZNR01000001">
    <property type="protein sequence ID" value="SNR24911.1"/>
    <property type="molecule type" value="Genomic_DNA"/>
</dbReference>
<dbReference type="AlphaFoldDB" id="A0A238USK3"/>
<dbReference type="SUPFAM" id="SSF50939">
    <property type="entry name" value="Sialidases"/>
    <property type="match status" value="1"/>
</dbReference>
<dbReference type="RefSeq" id="WP_089290937.1">
    <property type="nucleotide sequence ID" value="NZ_BOMU01000014.1"/>
</dbReference>
<keyword evidence="1" id="KW-0472">Membrane</keyword>
<dbReference type="InterPro" id="IPR036278">
    <property type="entry name" value="Sialidase_sf"/>
</dbReference>
<gene>
    <name evidence="2" type="ORF">SAMN06264365_10193</name>
</gene>
<organism evidence="2 3">
    <name type="scientific">Actinoplanes regularis</name>
    <dbReference type="NCBI Taxonomy" id="52697"/>
    <lineage>
        <taxon>Bacteria</taxon>
        <taxon>Bacillati</taxon>
        <taxon>Actinomycetota</taxon>
        <taxon>Actinomycetes</taxon>
        <taxon>Micromonosporales</taxon>
        <taxon>Micromonosporaceae</taxon>
        <taxon>Actinoplanes</taxon>
    </lineage>
</organism>